<dbReference type="Gene3D" id="3.40.710.10">
    <property type="entry name" value="DD-peptidase/beta-lactamase superfamily"/>
    <property type="match status" value="1"/>
</dbReference>
<dbReference type="Proteomes" id="UP001236500">
    <property type="component" value="Chromosome"/>
</dbReference>
<keyword evidence="1" id="KW-0812">Transmembrane</keyword>
<proteinExistence type="predicted"/>
<protein>
    <submittedName>
        <fullName evidence="3">Serine hydrolase</fullName>
    </submittedName>
</protein>
<dbReference type="InterPro" id="IPR050491">
    <property type="entry name" value="AmpC-like"/>
</dbReference>
<feature type="transmembrane region" description="Helical" evidence="1">
    <location>
        <begin position="570"/>
        <end position="590"/>
    </location>
</feature>
<reference evidence="3 4" key="1">
    <citation type="submission" date="2023-02" db="EMBL/GenBank/DDBJ databases">
        <title>Description and genomic characterization of Microbulbifer bruguierae sp. nov., isolated from the sediment of mangrove plant Bruguiera sexangula.</title>
        <authorList>
            <person name="Long M."/>
        </authorList>
    </citation>
    <scope>NUCLEOTIDE SEQUENCE [LARGE SCALE GENOMIC DNA]</scope>
    <source>
        <strain evidence="3 4">H12</strain>
    </source>
</reference>
<keyword evidence="3" id="KW-0378">Hydrolase</keyword>
<keyword evidence="4" id="KW-1185">Reference proteome</keyword>
<dbReference type="InterPro" id="IPR012338">
    <property type="entry name" value="Beta-lactam/transpept-like"/>
</dbReference>
<evidence type="ECO:0000256" key="1">
    <source>
        <dbReference type="SAM" id="Phobius"/>
    </source>
</evidence>
<accession>A0ABY8N9X7</accession>
<dbReference type="EMBL" id="CP118605">
    <property type="protein sequence ID" value="WGL15229.1"/>
    <property type="molecule type" value="Genomic_DNA"/>
</dbReference>
<dbReference type="InterPro" id="IPR001466">
    <property type="entry name" value="Beta-lactam-related"/>
</dbReference>
<name>A0ABY8N9X7_9GAMM</name>
<sequence length="596" mass="65275">MSDEQHRQLGDEIDQILRRTHTPGAAVALFEPDGSVWRYTAGFKNIERRERVEPDTIFRIGSVSKVFVSLAIMKLVADGKVSLQDRLVDVAPEIEFHNPWEKDHPLRVVHLLNHTSGWDAPHGPELTGRGGEPLSTKEVLALHPHSRESRWVPGTRSAYNNTGPLVAAYVVEKVSGTHFEDYVQTQFFGPLAMGDSGYYFDDQYRLNAADLYRGSELLPYWHLPNRAAGGMHGSLEDMIKFVRFMQSPNQAGPESILPEYLVRTMEQPSGSQAADAGLQVGWGMGLTSFHHKGVVLYGHEGALPGARALVVYEPHGNLGHVVLTNGNSTATAQIHKLLTEYGDGGQDTENVVVPAVATKADSTLAGFYRSISPVADRFRIANSLMPWKISVADSELALSPVLGGAPRTLQVSESGQYLQPFTGRAALVQTEDPLAGHVVHYGPMTLQKTNAVTALAPMVLLATWLVAILAGLVHSLIWLVRKLFRRGLSRADSSLRRWSLLPVTGLLMAGTGILMSISSSEPYALSASVTVPSLMVFAGPVVFLIGSLWSLRIWYRERFDAKAGFWSGHATLLIFLNVSLGLYLLSYGLIGTRLWA</sequence>
<feature type="transmembrane region" description="Helical" evidence="1">
    <location>
        <begin position="523"/>
        <end position="549"/>
    </location>
</feature>
<evidence type="ECO:0000259" key="2">
    <source>
        <dbReference type="Pfam" id="PF00144"/>
    </source>
</evidence>
<feature type="transmembrane region" description="Helical" evidence="1">
    <location>
        <begin position="500"/>
        <end position="517"/>
    </location>
</feature>
<organism evidence="3 4">
    <name type="scientific">Microbulbifer bruguierae</name>
    <dbReference type="NCBI Taxonomy" id="3029061"/>
    <lineage>
        <taxon>Bacteria</taxon>
        <taxon>Pseudomonadati</taxon>
        <taxon>Pseudomonadota</taxon>
        <taxon>Gammaproteobacteria</taxon>
        <taxon>Cellvibrionales</taxon>
        <taxon>Microbulbiferaceae</taxon>
        <taxon>Microbulbifer</taxon>
    </lineage>
</organism>
<evidence type="ECO:0000313" key="3">
    <source>
        <dbReference type="EMBL" id="WGL15229.1"/>
    </source>
</evidence>
<dbReference type="Pfam" id="PF00144">
    <property type="entry name" value="Beta-lactamase"/>
    <property type="match status" value="1"/>
</dbReference>
<keyword evidence="1" id="KW-1133">Transmembrane helix</keyword>
<gene>
    <name evidence="3" type="ORF">PVT68_10625</name>
</gene>
<dbReference type="PANTHER" id="PTHR46825:SF9">
    <property type="entry name" value="BETA-LACTAMASE-RELATED DOMAIN-CONTAINING PROTEIN"/>
    <property type="match status" value="1"/>
</dbReference>
<feature type="transmembrane region" description="Helical" evidence="1">
    <location>
        <begin position="454"/>
        <end position="479"/>
    </location>
</feature>
<dbReference type="RefSeq" id="WP_280317857.1">
    <property type="nucleotide sequence ID" value="NZ_CP118605.1"/>
</dbReference>
<feature type="domain" description="Beta-lactamase-related" evidence="2">
    <location>
        <begin position="13"/>
        <end position="330"/>
    </location>
</feature>
<dbReference type="PANTHER" id="PTHR46825">
    <property type="entry name" value="D-ALANYL-D-ALANINE-CARBOXYPEPTIDASE/ENDOPEPTIDASE AMPH"/>
    <property type="match status" value="1"/>
</dbReference>
<evidence type="ECO:0000313" key="4">
    <source>
        <dbReference type="Proteomes" id="UP001236500"/>
    </source>
</evidence>
<dbReference type="GO" id="GO:0016787">
    <property type="term" value="F:hydrolase activity"/>
    <property type="evidence" value="ECO:0007669"/>
    <property type="project" value="UniProtKB-KW"/>
</dbReference>
<dbReference type="SUPFAM" id="SSF56601">
    <property type="entry name" value="beta-lactamase/transpeptidase-like"/>
    <property type="match status" value="1"/>
</dbReference>
<keyword evidence="1" id="KW-0472">Membrane</keyword>